<evidence type="ECO:0000313" key="15">
    <source>
        <dbReference type="EMBL" id="KAJ2756306.1"/>
    </source>
</evidence>
<evidence type="ECO:0000256" key="7">
    <source>
        <dbReference type="ARBA" id="ARBA00022737"/>
    </source>
</evidence>
<evidence type="ECO:0000256" key="2">
    <source>
        <dbReference type="ARBA" id="ARBA00006734"/>
    </source>
</evidence>
<dbReference type="AlphaFoldDB" id="A0A9W8GZW4"/>
<keyword evidence="16" id="KW-1185">Reference proteome</keyword>
<keyword evidence="6 15" id="KW-0808">Transferase</keyword>
<reference evidence="15" key="1">
    <citation type="submission" date="2022-07" db="EMBL/GenBank/DDBJ databases">
        <title>Phylogenomic reconstructions and comparative analyses of Kickxellomycotina fungi.</title>
        <authorList>
            <person name="Reynolds N.K."/>
            <person name="Stajich J.E."/>
            <person name="Barry K."/>
            <person name="Grigoriev I.V."/>
            <person name="Crous P."/>
            <person name="Smith M.E."/>
        </authorList>
    </citation>
    <scope>NUCLEOTIDE SEQUENCE</scope>
    <source>
        <strain evidence="15">BCRC 34297</strain>
    </source>
</reference>
<comment type="similarity">
    <text evidence="2">Belongs to the protein prenyltransferase subunit alpha family.</text>
</comment>
<dbReference type="EMBL" id="JANBUH010000030">
    <property type="protein sequence ID" value="KAJ2756306.1"/>
    <property type="molecule type" value="Genomic_DNA"/>
</dbReference>
<dbReference type="EC" id="2.5.1.58" evidence="4"/>
<feature type="region of interest" description="Disordered" evidence="14">
    <location>
        <begin position="1"/>
        <end position="35"/>
    </location>
</feature>
<dbReference type="PROSITE" id="PS51147">
    <property type="entry name" value="PFTA"/>
    <property type="match status" value="5"/>
</dbReference>
<keyword evidence="8" id="KW-0460">Magnesium</keyword>
<keyword evidence="5" id="KW-0637">Prenyltransferase</keyword>
<evidence type="ECO:0000256" key="10">
    <source>
        <dbReference type="ARBA" id="ARBA00041392"/>
    </source>
</evidence>
<evidence type="ECO:0000256" key="11">
    <source>
        <dbReference type="ARBA" id="ARBA00042436"/>
    </source>
</evidence>
<evidence type="ECO:0000256" key="3">
    <source>
        <dbReference type="ARBA" id="ARBA00012700"/>
    </source>
</evidence>
<evidence type="ECO:0000313" key="16">
    <source>
        <dbReference type="Proteomes" id="UP001140011"/>
    </source>
</evidence>
<dbReference type="PANTHER" id="PTHR11129:SF1">
    <property type="entry name" value="PROTEIN FARNESYLTRANSFERASE_GERANYLGERANYLTRANSFERASE TYPE-1 SUBUNIT ALPHA"/>
    <property type="match status" value="1"/>
</dbReference>
<protein>
    <recommendedName>
        <fullName evidence="9">Protein farnesyltransferase/geranylgeranyltransferase type-1 subunit alpha</fullName>
        <ecNumber evidence="4">2.5.1.58</ecNumber>
        <ecNumber evidence="3">2.5.1.59</ecNumber>
    </recommendedName>
    <alternativeName>
        <fullName evidence="12">CAAX farnesyltransferase subunit alpha</fullName>
    </alternativeName>
    <alternativeName>
        <fullName evidence="11">FTase-alpha</fullName>
    </alternativeName>
    <alternativeName>
        <fullName evidence="10">Ras proteins prenyltransferase subunit alpha</fullName>
    </alternativeName>
    <alternativeName>
        <fullName evidence="13">Type I protein geranyl-geranyltransferase subunit alpha</fullName>
    </alternativeName>
</protein>
<dbReference type="GO" id="GO:0005965">
    <property type="term" value="C:protein farnesyltransferase complex"/>
    <property type="evidence" value="ECO:0007669"/>
    <property type="project" value="TreeGrafter"/>
</dbReference>
<gene>
    <name evidence="15" type="primary">RAM2</name>
    <name evidence="15" type="ORF">GGI19_000964</name>
</gene>
<evidence type="ECO:0000256" key="14">
    <source>
        <dbReference type="SAM" id="MobiDB-lite"/>
    </source>
</evidence>
<evidence type="ECO:0000256" key="13">
    <source>
        <dbReference type="ARBA" id="ARBA00043219"/>
    </source>
</evidence>
<sequence length="350" mass="40195">MVRIVDNDSDYDEGSSLPMSQQEEWSDVVPIPQDDGKNPVCPISYTDEYREMTDYFRAVMAAGEVSQRAFELSGRVIDANAAHYTAWVYRKKLILDLGLDISEELSWVSEISGRHIKNYQLWHHRGALLALLLDPKSLEHESQDQRVQNPAIRNELQFVGEVIDNDSKNFHAWSHRQLVVRSYGIWDQEMAYVETQINQDVRNNSAWNQRYFVLTANQSADEFVLSEEVADREIGYAVEKIKLAPNNESPWSYVIGLLARHAPAMLYERLLPKINELAADKDYAVAVTSTPFYWSALVDIYEKQAKALSVDERGGVEAFAEEACDSLAEKYDPIRAKYWEYRKQALRTAN</sequence>
<evidence type="ECO:0000256" key="12">
    <source>
        <dbReference type="ARBA" id="ARBA00043086"/>
    </source>
</evidence>
<name>A0A9W8GZW4_9FUNG</name>
<dbReference type="OrthoDB" id="272289at2759"/>
<evidence type="ECO:0000256" key="4">
    <source>
        <dbReference type="ARBA" id="ARBA00012702"/>
    </source>
</evidence>
<comment type="caution">
    <text evidence="15">The sequence shown here is derived from an EMBL/GenBank/DDBJ whole genome shotgun (WGS) entry which is preliminary data.</text>
</comment>
<keyword evidence="7" id="KW-0677">Repeat</keyword>
<accession>A0A9W8GZW4</accession>
<evidence type="ECO:0000256" key="1">
    <source>
        <dbReference type="ARBA" id="ARBA00001946"/>
    </source>
</evidence>
<dbReference type="InterPro" id="IPR002088">
    <property type="entry name" value="Prenyl_trans_a"/>
</dbReference>
<dbReference type="PANTHER" id="PTHR11129">
    <property type="entry name" value="PROTEIN FARNESYLTRANSFERASE ALPHA SUBUNIT/RAB GERANYLGERANYL TRANSFERASE ALPHA SUBUNIT"/>
    <property type="match status" value="1"/>
</dbReference>
<dbReference type="Proteomes" id="UP001140011">
    <property type="component" value="Unassembled WGS sequence"/>
</dbReference>
<evidence type="ECO:0000256" key="6">
    <source>
        <dbReference type="ARBA" id="ARBA00022679"/>
    </source>
</evidence>
<dbReference type="GO" id="GO:0005953">
    <property type="term" value="C:CAAX-protein geranylgeranyltransferase complex"/>
    <property type="evidence" value="ECO:0007669"/>
    <property type="project" value="TreeGrafter"/>
</dbReference>
<evidence type="ECO:0000256" key="8">
    <source>
        <dbReference type="ARBA" id="ARBA00022842"/>
    </source>
</evidence>
<dbReference type="Pfam" id="PF01239">
    <property type="entry name" value="PPTA"/>
    <property type="match status" value="4"/>
</dbReference>
<dbReference type="EC" id="2.5.1.59" evidence="3"/>
<dbReference type="SUPFAM" id="SSF48439">
    <property type="entry name" value="Protein prenylyltransferase"/>
    <property type="match status" value="1"/>
</dbReference>
<evidence type="ECO:0000256" key="9">
    <source>
        <dbReference type="ARBA" id="ARBA00040965"/>
    </source>
</evidence>
<dbReference type="Gene3D" id="1.25.40.120">
    <property type="entry name" value="Protein prenylyltransferase"/>
    <property type="match status" value="1"/>
</dbReference>
<proteinExistence type="inferred from homology"/>
<organism evidence="15 16">
    <name type="scientific">Coemansia pectinata</name>
    <dbReference type="NCBI Taxonomy" id="1052879"/>
    <lineage>
        <taxon>Eukaryota</taxon>
        <taxon>Fungi</taxon>
        <taxon>Fungi incertae sedis</taxon>
        <taxon>Zoopagomycota</taxon>
        <taxon>Kickxellomycotina</taxon>
        <taxon>Kickxellomycetes</taxon>
        <taxon>Kickxellales</taxon>
        <taxon>Kickxellaceae</taxon>
        <taxon>Coemansia</taxon>
    </lineage>
</organism>
<evidence type="ECO:0000256" key="5">
    <source>
        <dbReference type="ARBA" id="ARBA00022602"/>
    </source>
</evidence>
<dbReference type="GO" id="GO:0004662">
    <property type="term" value="F:CAAX-protein geranylgeranyltransferase activity"/>
    <property type="evidence" value="ECO:0007669"/>
    <property type="project" value="UniProtKB-EC"/>
</dbReference>
<dbReference type="GO" id="GO:0004660">
    <property type="term" value="F:protein farnesyltransferase activity"/>
    <property type="evidence" value="ECO:0007669"/>
    <property type="project" value="UniProtKB-EC"/>
</dbReference>
<comment type="cofactor">
    <cofactor evidence="1">
        <name>Mg(2+)</name>
        <dbReference type="ChEBI" id="CHEBI:18420"/>
    </cofactor>
</comment>